<reference evidence="4" key="1">
    <citation type="submission" date="2025-08" db="UniProtKB">
        <authorList>
            <consortium name="RefSeq"/>
        </authorList>
    </citation>
    <scope>IDENTIFICATION</scope>
</reference>
<feature type="domain" description="Dynein heavy chain linker" evidence="2">
    <location>
        <begin position="144"/>
        <end position="299"/>
    </location>
</feature>
<accession>A0ABM0K4J3</accession>
<evidence type="ECO:0000313" key="3">
    <source>
        <dbReference type="Proteomes" id="UP000694888"/>
    </source>
</evidence>
<evidence type="ECO:0000259" key="2">
    <source>
        <dbReference type="Pfam" id="PF08393"/>
    </source>
</evidence>
<dbReference type="PANTHER" id="PTHR46961">
    <property type="entry name" value="DYNEIN HEAVY CHAIN 1, AXONEMAL-LIKE PROTEIN"/>
    <property type="match status" value="1"/>
</dbReference>
<gene>
    <name evidence="4" type="primary">LOC101860282</name>
</gene>
<dbReference type="GeneID" id="101860282"/>
<dbReference type="Pfam" id="PF08393">
    <property type="entry name" value="DHC_N2"/>
    <property type="match status" value="1"/>
</dbReference>
<organism evidence="3 4">
    <name type="scientific">Aplysia californica</name>
    <name type="common">California sea hare</name>
    <dbReference type="NCBI Taxonomy" id="6500"/>
    <lineage>
        <taxon>Eukaryota</taxon>
        <taxon>Metazoa</taxon>
        <taxon>Spiralia</taxon>
        <taxon>Lophotrochozoa</taxon>
        <taxon>Mollusca</taxon>
        <taxon>Gastropoda</taxon>
        <taxon>Heterobranchia</taxon>
        <taxon>Euthyneura</taxon>
        <taxon>Tectipleura</taxon>
        <taxon>Aplysiida</taxon>
        <taxon>Aplysioidea</taxon>
        <taxon>Aplysiidae</taxon>
        <taxon>Aplysia</taxon>
    </lineage>
</organism>
<dbReference type="InterPro" id="IPR013602">
    <property type="entry name" value="Dynein_heavy_linker"/>
</dbReference>
<sequence length="308" mass="35291">VSAQQSEMDGKFAAMHRTVLLLKKYGQILAEKTQFLFNAAPGRWNNLKTKVSLAKQRLGPRIQEESASITQDLEAFAVRVMSLSDDLDNSDVYQRECSISDAYSIIEGFSKRLQVLENEAQDLIELQELLEASVVNFSLLPTVIEEQQSEWKRHRWQKMNTKFLRDETNKQLDIVRALPEDVFTWDVYMGLHESITTIQACLPLIDDLSNPAMRTRHWKQLVRVTGGALTIDNDTLKRMTLRELLSLGLQQHVDDVRAIVQRAVKDLAIENALKTYEEVWLSKVFELRAHVRNKVSVSADITQNLNPV</sequence>
<keyword evidence="3" id="KW-1185">Reference proteome</keyword>
<dbReference type="RefSeq" id="XP_005108588.1">
    <property type="nucleotide sequence ID" value="XM_005108531.1"/>
</dbReference>
<evidence type="ECO:0000313" key="4">
    <source>
        <dbReference type="RefSeq" id="XP_005108588.1"/>
    </source>
</evidence>
<name>A0ABM0K4J3_APLCA</name>
<evidence type="ECO:0000256" key="1">
    <source>
        <dbReference type="SAM" id="Coils"/>
    </source>
</evidence>
<dbReference type="PANTHER" id="PTHR46961:SF21">
    <property type="entry name" value="LOW QUALITY PROTEIN: DYNEIN BETA CHAIN, FLAGELLAR OUTER ARM-LIKE"/>
    <property type="match status" value="1"/>
</dbReference>
<dbReference type="Proteomes" id="UP000694888">
    <property type="component" value="Unplaced"/>
</dbReference>
<dbReference type="InterPro" id="IPR026983">
    <property type="entry name" value="DHC"/>
</dbReference>
<proteinExistence type="predicted"/>
<dbReference type="Gene3D" id="1.10.287.2620">
    <property type="match status" value="1"/>
</dbReference>
<keyword evidence="1" id="KW-0175">Coiled coil</keyword>
<protein>
    <submittedName>
        <fullName evidence="4">Dynein beta chain, ciliary</fullName>
    </submittedName>
</protein>
<feature type="coiled-coil region" evidence="1">
    <location>
        <begin position="106"/>
        <end position="133"/>
    </location>
</feature>
<feature type="non-terminal residue" evidence="4">
    <location>
        <position position="1"/>
    </location>
</feature>